<protein>
    <submittedName>
        <fullName evidence="2">Uncharacterized protein</fullName>
    </submittedName>
</protein>
<proteinExistence type="predicted"/>
<feature type="transmembrane region" description="Helical" evidence="1">
    <location>
        <begin position="482"/>
        <end position="505"/>
    </location>
</feature>
<feature type="transmembrane region" description="Helical" evidence="1">
    <location>
        <begin position="511"/>
        <end position="530"/>
    </location>
</feature>
<gene>
    <name evidence="2" type="ORF">C8Q69DRAFT_482964</name>
</gene>
<dbReference type="EMBL" id="RCNU01000021">
    <property type="protein sequence ID" value="RWQ91397.1"/>
    <property type="molecule type" value="Genomic_DNA"/>
</dbReference>
<feature type="transmembrane region" description="Helical" evidence="1">
    <location>
        <begin position="60"/>
        <end position="79"/>
    </location>
</feature>
<dbReference type="AlphaFoldDB" id="A0A443HI05"/>
<sequence>MPVLSLPPRAVPTTIRTTPIPITKRDDLCTPSQWFDIASFILSNYISHAGTVVSAPGQSGLVTIITIILALFYPVSGVMRGLNAIVRHAATNKDPRQRAIQAGATCMVVRLSDWRPQNGEEIKGLTFVSEKLLRQLEQISSGKDQDSSLKEIRRPLEELQELRERTEPILLGVQLQPPWLVEEHLHGLINDSIQLVDGDFTIHGVCHLPPGYGLVYAPHDAALEAVGSSNPDGDQFQRYSEDITASYSLSKALFAIIQAIYASITLYQSRGDQIARYGYASYGLTVIPYVIMSIINLISAMVNPEYPALYMVESEIMDEARARGGVFEGTIGRLDADNDSNDPKRTVTFTGCCEEENSDGGKATSQSLTCRIPQFPDKVSAEYEEEKIRLSISPQPMREPRIFPSDYPWHFSSVNLPRRKPFISVSNCHNFRRTSSLSTKLDFDNFGFFRAFFHKVFLISTPKFQLVHSRSQWQRSMSSMSLIQWLGTLIGCLPIAVIGGLTHFNGASSTIAQRTWIMAWLALGIAMGLYSGTSHPWTKGKSKGMITWNRVAVFIWHLIWSVPAIGGFVVVSQMLGEYESCQAAV</sequence>
<feature type="transmembrane region" description="Helical" evidence="1">
    <location>
        <begin position="551"/>
        <end position="571"/>
    </location>
</feature>
<feature type="transmembrane region" description="Helical" evidence="1">
    <location>
        <begin position="248"/>
        <end position="267"/>
    </location>
</feature>
<dbReference type="GeneID" id="39600969"/>
<dbReference type="VEuPathDB" id="FungiDB:C8Q69DRAFT_482964"/>
<keyword evidence="1" id="KW-0812">Transmembrane</keyword>
<evidence type="ECO:0000313" key="3">
    <source>
        <dbReference type="Proteomes" id="UP000283841"/>
    </source>
</evidence>
<evidence type="ECO:0000256" key="1">
    <source>
        <dbReference type="SAM" id="Phobius"/>
    </source>
</evidence>
<name>A0A443HI05_BYSSP</name>
<dbReference type="RefSeq" id="XP_028481042.1">
    <property type="nucleotide sequence ID" value="XM_028631692.1"/>
</dbReference>
<reference evidence="2 3" key="1">
    <citation type="journal article" date="2018" name="Front. Microbiol.">
        <title>Genomic and genetic insights into a cosmopolitan fungus, Paecilomyces variotii (Eurotiales).</title>
        <authorList>
            <person name="Urquhart A.S."/>
            <person name="Mondo S.J."/>
            <person name="Makela M.R."/>
            <person name="Hane J.K."/>
            <person name="Wiebenga A."/>
            <person name="He G."/>
            <person name="Mihaltcheva S."/>
            <person name="Pangilinan J."/>
            <person name="Lipzen A."/>
            <person name="Barry K."/>
            <person name="de Vries R.P."/>
            <person name="Grigoriev I.V."/>
            <person name="Idnurm A."/>
        </authorList>
    </citation>
    <scope>NUCLEOTIDE SEQUENCE [LARGE SCALE GENOMIC DNA]</scope>
    <source>
        <strain evidence="2 3">CBS 101075</strain>
    </source>
</reference>
<accession>A0A443HI05</accession>
<organism evidence="2 3">
    <name type="scientific">Byssochlamys spectabilis</name>
    <name type="common">Paecilomyces variotii</name>
    <dbReference type="NCBI Taxonomy" id="264951"/>
    <lineage>
        <taxon>Eukaryota</taxon>
        <taxon>Fungi</taxon>
        <taxon>Dikarya</taxon>
        <taxon>Ascomycota</taxon>
        <taxon>Pezizomycotina</taxon>
        <taxon>Eurotiomycetes</taxon>
        <taxon>Eurotiomycetidae</taxon>
        <taxon>Eurotiales</taxon>
        <taxon>Thermoascaceae</taxon>
        <taxon>Paecilomyces</taxon>
    </lineage>
</organism>
<keyword evidence="3" id="KW-1185">Reference proteome</keyword>
<evidence type="ECO:0000313" key="2">
    <source>
        <dbReference type="EMBL" id="RWQ91397.1"/>
    </source>
</evidence>
<keyword evidence="1" id="KW-0472">Membrane</keyword>
<feature type="transmembrane region" description="Helical" evidence="1">
    <location>
        <begin position="279"/>
        <end position="302"/>
    </location>
</feature>
<comment type="caution">
    <text evidence="2">The sequence shown here is derived from an EMBL/GenBank/DDBJ whole genome shotgun (WGS) entry which is preliminary data.</text>
</comment>
<dbReference type="Proteomes" id="UP000283841">
    <property type="component" value="Unassembled WGS sequence"/>
</dbReference>
<keyword evidence="1" id="KW-1133">Transmembrane helix</keyword>